<dbReference type="OrthoDB" id="5821688at2759"/>
<dbReference type="InterPro" id="IPR029033">
    <property type="entry name" value="His_PPase_superfam"/>
</dbReference>
<dbReference type="PROSITE" id="PS00616">
    <property type="entry name" value="HIS_ACID_PHOSPHAT_1"/>
    <property type="match status" value="1"/>
</dbReference>
<dbReference type="GO" id="GO:0003993">
    <property type="term" value="F:acid phosphatase activity"/>
    <property type="evidence" value="ECO:0007669"/>
    <property type="project" value="UniProtKB-EC"/>
</dbReference>
<dbReference type="Pfam" id="PF00328">
    <property type="entry name" value="His_Phos_2"/>
    <property type="match status" value="1"/>
</dbReference>
<evidence type="ECO:0000256" key="3">
    <source>
        <dbReference type="SAM" id="SignalP"/>
    </source>
</evidence>
<dbReference type="PANTHER" id="PTHR11567">
    <property type="entry name" value="ACID PHOSPHATASE-RELATED"/>
    <property type="match status" value="1"/>
</dbReference>
<accession>A0A6P8X4R7</accession>
<dbReference type="SUPFAM" id="SSF53254">
    <property type="entry name" value="Phosphoglycerate mutase-like"/>
    <property type="match status" value="1"/>
</dbReference>
<dbReference type="AlphaFoldDB" id="A0A6P8X4R7"/>
<reference evidence="5" key="1">
    <citation type="submission" date="2025-08" db="UniProtKB">
        <authorList>
            <consortium name="RefSeq"/>
        </authorList>
    </citation>
    <scope>IDENTIFICATION</scope>
    <source>
        <strain evidence="5">15112-1751.03</strain>
        <tissue evidence="5">Whole Adult</tissue>
    </source>
</reference>
<dbReference type="Gene3D" id="3.40.50.1240">
    <property type="entry name" value="Phosphoglycerate mutase-like"/>
    <property type="match status" value="1"/>
</dbReference>
<dbReference type="InterPro" id="IPR050645">
    <property type="entry name" value="Histidine_acid_phosphatase"/>
</dbReference>
<feature type="chain" id="PRO_5028163087" evidence="3">
    <location>
        <begin position="22"/>
        <end position="392"/>
    </location>
</feature>
<sequence>MFAKQIVGLLLCLGCYLLVSGGIVKDSQDEQPNSDSTLELVTLLFRHGPRTPVNTYPKDPYLNETYEPYGWGQLTNGGKLELYKIGKQLRKRYRQFLPAYYRPDTVHAQSTESSRTMASLQMVLAGMFPPENTPMEWNKKLNWQPIPIVTEPEKTDLRLRQKVPCPRYYEAVWEVMHTPEVVALHEANAQLMKELHELTGFNVTYSHHVTDIYISLQTQLAYGLEVPEWAKDYFPEKMRPLATKSYTYDAYTDEMKKLKGGYFLADLYKQLQAKIAGELKPADRKFFIYCAHDWTVANVLSALDVWGTQMPRFSALIAFELHKRKDTGEYFVEIYFQNDPSKEPKLLQVPGCDKQCPVAKLVELSKNVLPDAPYEQMCVAKGTSDGTIITYH</sequence>
<protein>
    <submittedName>
        <fullName evidence="5">Lysosomal acid phosphatase</fullName>
    </submittedName>
</protein>
<comment type="similarity">
    <text evidence="2">Belongs to the histidine acid phosphatase family.</text>
</comment>
<comment type="catalytic activity">
    <reaction evidence="1">
        <text>a phosphate monoester + H2O = an alcohol + phosphate</text>
        <dbReference type="Rhea" id="RHEA:15017"/>
        <dbReference type="ChEBI" id="CHEBI:15377"/>
        <dbReference type="ChEBI" id="CHEBI:30879"/>
        <dbReference type="ChEBI" id="CHEBI:43474"/>
        <dbReference type="ChEBI" id="CHEBI:67140"/>
        <dbReference type="EC" id="3.1.3.2"/>
    </reaction>
</comment>
<dbReference type="InterPro" id="IPR000560">
    <property type="entry name" value="His_Pase_clade-2"/>
</dbReference>
<dbReference type="RefSeq" id="XP_034106763.1">
    <property type="nucleotide sequence ID" value="XM_034250872.2"/>
</dbReference>
<feature type="signal peptide" evidence="3">
    <location>
        <begin position="1"/>
        <end position="21"/>
    </location>
</feature>
<dbReference type="FunFam" id="3.40.50.1240:FF:000038">
    <property type="entry name" value="venom acid phosphatase Acph-1"/>
    <property type="match status" value="1"/>
</dbReference>
<evidence type="ECO:0000256" key="1">
    <source>
        <dbReference type="ARBA" id="ARBA00000032"/>
    </source>
</evidence>
<dbReference type="GeneID" id="117569633"/>
<dbReference type="PANTHER" id="PTHR11567:SF205">
    <property type="entry name" value="GH28721P-RELATED"/>
    <property type="match status" value="1"/>
</dbReference>
<dbReference type="InterPro" id="IPR033379">
    <property type="entry name" value="Acid_Pase_AS"/>
</dbReference>
<organism evidence="4 5">
    <name type="scientific">Drosophila albomicans</name>
    <name type="common">Fruit fly</name>
    <dbReference type="NCBI Taxonomy" id="7291"/>
    <lineage>
        <taxon>Eukaryota</taxon>
        <taxon>Metazoa</taxon>
        <taxon>Ecdysozoa</taxon>
        <taxon>Arthropoda</taxon>
        <taxon>Hexapoda</taxon>
        <taxon>Insecta</taxon>
        <taxon>Pterygota</taxon>
        <taxon>Neoptera</taxon>
        <taxon>Endopterygota</taxon>
        <taxon>Diptera</taxon>
        <taxon>Brachycera</taxon>
        <taxon>Muscomorpha</taxon>
        <taxon>Ephydroidea</taxon>
        <taxon>Drosophilidae</taxon>
        <taxon>Drosophila</taxon>
    </lineage>
</organism>
<keyword evidence="4" id="KW-1185">Reference proteome</keyword>
<evidence type="ECO:0000256" key="2">
    <source>
        <dbReference type="ARBA" id="ARBA00005375"/>
    </source>
</evidence>
<name>A0A6P8X4R7_DROAB</name>
<gene>
    <name evidence="5" type="primary">LOC117569633</name>
</gene>
<dbReference type="CDD" id="cd07061">
    <property type="entry name" value="HP_HAP_like"/>
    <property type="match status" value="1"/>
</dbReference>
<evidence type="ECO:0000313" key="5">
    <source>
        <dbReference type="RefSeq" id="XP_034106763.1"/>
    </source>
</evidence>
<dbReference type="Proteomes" id="UP000515160">
    <property type="component" value="Chromosome 3"/>
</dbReference>
<keyword evidence="3" id="KW-0732">Signal</keyword>
<proteinExistence type="inferred from homology"/>
<evidence type="ECO:0000313" key="4">
    <source>
        <dbReference type="Proteomes" id="UP000515160"/>
    </source>
</evidence>